<organism evidence="2 3">
    <name type="scientific">Cymbomonas tetramitiformis</name>
    <dbReference type="NCBI Taxonomy" id="36881"/>
    <lineage>
        <taxon>Eukaryota</taxon>
        <taxon>Viridiplantae</taxon>
        <taxon>Chlorophyta</taxon>
        <taxon>Pyramimonadophyceae</taxon>
        <taxon>Pyramimonadales</taxon>
        <taxon>Pyramimonadaceae</taxon>
        <taxon>Cymbomonas</taxon>
    </lineage>
</organism>
<evidence type="ECO:0000313" key="2">
    <source>
        <dbReference type="EMBL" id="KAK3257189.1"/>
    </source>
</evidence>
<dbReference type="EMBL" id="LGRX02020876">
    <property type="protein sequence ID" value="KAK3257189.1"/>
    <property type="molecule type" value="Genomic_DNA"/>
</dbReference>
<dbReference type="InterPro" id="IPR000719">
    <property type="entry name" value="Prot_kinase_dom"/>
</dbReference>
<reference evidence="2 3" key="1">
    <citation type="journal article" date="2015" name="Genome Biol. Evol.">
        <title>Comparative Genomics of a Bacterivorous Green Alga Reveals Evolutionary Causalities and Consequences of Phago-Mixotrophic Mode of Nutrition.</title>
        <authorList>
            <person name="Burns J.A."/>
            <person name="Paasch A."/>
            <person name="Narechania A."/>
            <person name="Kim E."/>
        </authorList>
    </citation>
    <scope>NUCLEOTIDE SEQUENCE [LARGE SCALE GENOMIC DNA]</scope>
    <source>
        <strain evidence="2 3">PLY_AMNH</strain>
    </source>
</reference>
<dbReference type="Proteomes" id="UP001190700">
    <property type="component" value="Unassembled WGS sequence"/>
</dbReference>
<dbReference type="SUPFAM" id="SSF56112">
    <property type="entry name" value="Protein kinase-like (PK-like)"/>
    <property type="match status" value="1"/>
</dbReference>
<dbReference type="InterPro" id="IPR001245">
    <property type="entry name" value="Ser-Thr/Tyr_kinase_cat_dom"/>
</dbReference>
<dbReference type="GO" id="GO:0005524">
    <property type="term" value="F:ATP binding"/>
    <property type="evidence" value="ECO:0007669"/>
    <property type="project" value="InterPro"/>
</dbReference>
<dbReference type="PROSITE" id="PS50011">
    <property type="entry name" value="PROTEIN_KINASE_DOM"/>
    <property type="match status" value="1"/>
</dbReference>
<dbReference type="Pfam" id="PF07714">
    <property type="entry name" value="PK_Tyr_Ser-Thr"/>
    <property type="match status" value="1"/>
</dbReference>
<comment type="caution">
    <text evidence="2">The sequence shown here is derived from an EMBL/GenBank/DDBJ whole genome shotgun (WGS) entry which is preliminary data.</text>
</comment>
<keyword evidence="3" id="KW-1185">Reference proteome</keyword>
<evidence type="ECO:0000313" key="3">
    <source>
        <dbReference type="Proteomes" id="UP001190700"/>
    </source>
</evidence>
<dbReference type="InterPro" id="IPR011009">
    <property type="entry name" value="Kinase-like_dom_sf"/>
</dbReference>
<name>A0AAE0FCQ6_9CHLO</name>
<dbReference type="Gene3D" id="1.10.510.10">
    <property type="entry name" value="Transferase(Phosphotransferase) domain 1"/>
    <property type="match status" value="1"/>
</dbReference>
<dbReference type="AlphaFoldDB" id="A0AAE0FCQ6"/>
<gene>
    <name evidence="2" type="ORF">CYMTET_33715</name>
</gene>
<evidence type="ECO:0000259" key="1">
    <source>
        <dbReference type="PROSITE" id="PS50011"/>
    </source>
</evidence>
<sequence length="119" mass="13151">MTANGTVKIGDLNRAEVVRNGRGACKLKARGKWRSPEEYRFDEMTQKSDVYSTGLVIWSILTGLTPLKDVPVEKALQLCIASVGTWVPSPPYVPVFPKPCWQPIVHQSAVPSPITAYHC</sequence>
<proteinExistence type="predicted"/>
<accession>A0AAE0FCQ6</accession>
<protein>
    <recommendedName>
        <fullName evidence="1">Protein kinase domain-containing protein</fullName>
    </recommendedName>
</protein>
<feature type="domain" description="Protein kinase" evidence="1">
    <location>
        <begin position="1"/>
        <end position="119"/>
    </location>
</feature>
<dbReference type="GO" id="GO:0004672">
    <property type="term" value="F:protein kinase activity"/>
    <property type="evidence" value="ECO:0007669"/>
    <property type="project" value="InterPro"/>
</dbReference>